<organism evidence="8">
    <name type="scientific">Pseudomonas saudimassiliensis</name>
    <dbReference type="NCBI Taxonomy" id="1461581"/>
    <lineage>
        <taxon>Bacteria</taxon>
        <taxon>Pseudomonadati</taxon>
        <taxon>Pseudomonadota</taxon>
        <taxon>Gammaproteobacteria</taxon>
        <taxon>Pseudomonadales</taxon>
        <taxon>Pseudomonadaceae</taxon>
        <taxon>Pseudomonas</taxon>
    </lineage>
</organism>
<dbReference type="PATRIC" id="fig|1461581.3.peg.789"/>
<evidence type="ECO:0000256" key="5">
    <source>
        <dbReference type="ARBA" id="ARBA00023002"/>
    </source>
</evidence>
<keyword evidence="5" id="KW-0560">Oxidoreductase</keyword>
<dbReference type="PANTHER" id="PTHR43884:SF20">
    <property type="entry name" value="ACYL-COA DEHYDROGENASE FADE28"/>
    <property type="match status" value="1"/>
</dbReference>
<gene>
    <name evidence="8" type="ORF">BN1049_00805</name>
</gene>
<keyword evidence="4" id="KW-0274">FAD</keyword>
<dbReference type="Pfam" id="PF00441">
    <property type="entry name" value="Acyl-CoA_dh_1"/>
    <property type="match status" value="1"/>
</dbReference>
<evidence type="ECO:0000259" key="6">
    <source>
        <dbReference type="Pfam" id="PF00441"/>
    </source>
</evidence>
<evidence type="ECO:0000256" key="3">
    <source>
        <dbReference type="ARBA" id="ARBA00022630"/>
    </source>
</evidence>
<dbReference type="OrthoDB" id="9769473at2"/>
<dbReference type="InterPro" id="IPR046373">
    <property type="entry name" value="Acyl-CoA_Oxase/DH_mid-dom_sf"/>
</dbReference>
<dbReference type="Gene3D" id="1.20.140.10">
    <property type="entry name" value="Butyryl-CoA Dehydrogenase, subunit A, domain 3"/>
    <property type="match status" value="1"/>
</dbReference>
<evidence type="ECO:0000256" key="2">
    <source>
        <dbReference type="ARBA" id="ARBA00009347"/>
    </source>
</evidence>
<dbReference type="Pfam" id="PF02771">
    <property type="entry name" value="Acyl-CoA_dh_N"/>
    <property type="match status" value="1"/>
</dbReference>
<dbReference type="SUPFAM" id="SSF47203">
    <property type="entry name" value="Acyl-CoA dehydrogenase C-terminal domain-like"/>
    <property type="match status" value="1"/>
</dbReference>
<evidence type="ECO:0000259" key="7">
    <source>
        <dbReference type="Pfam" id="PF02771"/>
    </source>
</evidence>
<dbReference type="EMBL" id="LK391969">
    <property type="protein sequence ID" value="CEF25886.1"/>
    <property type="molecule type" value="Genomic_DNA"/>
</dbReference>
<accession>A0A078M8I4</accession>
<feature type="domain" description="Acyl-CoA dehydrogenase/oxidase N-terminal" evidence="7">
    <location>
        <begin position="6"/>
        <end position="118"/>
    </location>
</feature>
<comment type="similarity">
    <text evidence="2">Belongs to the acyl-CoA dehydrogenase family.</text>
</comment>
<proteinExistence type="inferred from homology"/>
<dbReference type="InterPro" id="IPR036250">
    <property type="entry name" value="AcylCo_DH-like_C"/>
</dbReference>
<protein>
    <submittedName>
        <fullName evidence="8">Putative acyl-CoA dehydrogenase</fullName>
    </submittedName>
</protein>
<dbReference type="Gene3D" id="2.40.110.10">
    <property type="entry name" value="Butyryl-CoA Dehydrogenase, subunit A, domain 2"/>
    <property type="match status" value="1"/>
</dbReference>
<feature type="domain" description="Acyl-CoA dehydrogenase/oxidase C-terminal" evidence="6">
    <location>
        <begin position="235"/>
        <end position="388"/>
    </location>
</feature>
<name>A0A078M8I4_9PSED</name>
<dbReference type="InterPro" id="IPR009100">
    <property type="entry name" value="AcylCoA_DH/oxidase_NM_dom_sf"/>
</dbReference>
<evidence type="ECO:0000256" key="4">
    <source>
        <dbReference type="ARBA" id="ARBA00022827"/>
    </source>
</evidence>
<dbReference type="InterPro" id="IPR037069">
    <property type="entry name" value="AcylCoA_DH/ox_N_sf"/>
</dbReference>
<evidence type="ECO:0000313" key="8">
    <source>
        <dbReference type="EMBL" id="CEA02594.1"/>
    </source>
</evidence>
<dbReference type="Gene3D" id="1.10.540.10">
    <property type="entry name" value="Acyl-CoA dehydrogenase/oxidase, N-terminal domain"/>
    <property type="match status" value="1"/>
</dbReference>
<keyword evidence="3" id="KW-0285">Flavoprotein</keyword>
<reference evidence="8" key="1">
    <citation type="submission" date="2014-07" db="EMBL/GenBank/DDBJ databases">
        <authorList>
            <person name="Urmite Genomes Urmite Genomes"/>
        </authorList>
    </citation>
    <scope>NUCLEOTIDE SEQUENCE</scope>
    <source>
        <strain evidence="8">12M76_air</strain>
    </source>
</reference>
<sequence>MEFRFTEEQQMIRDTARAFLEDVSTPAAVRQAMATEAGFDPELWQRICQELCFQAISVPEQYGGMGLGYVELCAVLEQMGRVLLCSPFFSTVCLGVSSLLVAGNDEQKQQYLPAIVDGSLTATLAWTGPQAAHHGGQWDCNAVTATWRPGADGFELDGELRYVIDGHTADLLIIAARQPGTSGTDGISLFAVPASTPGIQRQWLPTMDQTRRQAALQLSRVQVPGSALLGEAGQGGAALCTLIDLAKVALAAEQMGAAQKTLDMSVAYMQERVQFGRPIASFQALKHKAADMQLKCEVARSAVYYAACVAQEALSADGDPALAAELPEAAAMAKAYCSDTLFFNAGSAIQLHGGVGFTWEYDVHLYFKRAKASELYLGNGDAQRELIAGLLLD</sequence>
<comment type="cofactor">
    <cofactor evidence="1">
        <name>FAD</name>
        <dbReference type="ChEBI" id="CHEBI:57692"/>
    </cofactor>
</comment>
<dbReference type="CDD" id="cd00567">
    <property type="entry name" value="ACAD"/>
    <property type="match status" value="1"/>
</dbReference>
<evidence type="ECO:0000256" key="1">
    <source>
        <dbReference type="ARBA" id="ARBA00001974"/>
    </source>
</evidence>
<dbReference type="EMBL" id="LM997413">
    <property type="protein sequence ID" value="CEA02594.1"/>
    <property type="molecule type" value="Genomic_DNA"/>
</dbReference>
<dbReference type="GO" id="GO:0003995">
    <property type="term" value="F:acyl-CoA dehydrogenase activity"/>
    <property type="evidence" value="ECO:0007669"/>
    <property type="project" value="TreeGrafter"/>
</dbReference>
<dbReference type="AlphaFoldDB" id="A0A078M8I4"/>
<dbReference type="RefSeq" id="WP_044498430.1">
    <property type="nucleotide sequence ID" value="NZ_LK391969.1"/>
</dbReference>
<dbReference type="InterPro" id="IPR009075">
    <property type="entry name" value="AcylCo_DH/oxidase_C"/>
</dbReference>
<dbReference type="SUPFAM" id="SSF56645">
    <property type="entry name" value="Acyl-CoA dehydrogenase NM domain-like"/>
    <property type="match status" value="1"/>
</dbReference>
<dbReference type="PANTHER" id="PTHR43884">
    <property type="entry name" value="ACYL-COA DEHYDROGENASE"/>
    <property type="match status" value="1"/>
</dbReference>
<dbReference type="GO" id="GO:0050660">
    <property type="term" value="F:flavin adenine dinucleotide binding"/>
    <property type="evidence" value="ECO:0007669"/>
    <property type="project" value="InterPro"/>
</dbReference>
<dbReference type="InterPro" id="IPR013786">
    <property type="entry name" value="AcylCoA_DH/ox_N"/>
</dbReference>